<dbReference type="RefSeq" id="WP_013466738.1">
    <property type="nucleotide sequence ID" value="NZ_CP013050.1"/>
</dbReference>
<dbReference type="Proteomes" id="UP000066042">
    <property type="component" value="Chromosome"/>
</dbReference>
<sequence length="78" mass="9064">MKSYEKREATNEVQLELLELTKQMSSLNYKLYEVYTANRALAIKILGYSSENIALGGKGMSREVEKIIDYYLRPGRRK</sequence>
<dbReference type="AlphaFoldDB" id="A0A0S1XA83"/>
<proteinExistence type="predicted"/>
<evidence type="ECO:0000313" key="1">
    <source>
        <dbReference type="EMBL" id="ALM74702.1"/>
    </source>
</evidence>
<protein>
    <submittedName>
        <fullName evidence="1">Uncharacterized protein</fullName>
    </submittedName>
</protein>
<evidence type="ECO:0000313" key="2">
    <source>
        <dbReference type="Proteomes" id="UP000066042"/>
    </source>
</evidence>
<name>A0A0S1XA83_THEBA</name>
<dbReference type="PATRIC" id="fig|55802.8.peg.739"/>
<dbReference type="EMBL" id="CP013050">
    <property type="protein sequence ID" value="ALM74702.1"/>
    <property type="molecule type" value="Genomic_DNA"/>
</dbReference>
<reference evidence="1 2" key="1">
    <citation type="journal article" date="2016" name="Genome Announc.">
        <title>Complete genome sequence of the hyperthermophilic and piezophilic archaeon Thermococcus barophilus Ch5, capable of growth at the expense of hydrogenogenesis from carbon monoxide and formate.</title>
        <authorList>
            <person name="Oger P."/>
            <person name="Sokolova T.G."/>
            <person name="Kozhevnikova D.A."/>
            <person name="Taranov E.A."/>
            <person name="Vannier P."/>
            <person name="Lee H.S."/>
            <person name="Kwon K.K."/>
            <person name="Kang S.G."/>
            <person name="Lee J.H."/>
            <person name="Bonch-Osmolovskaya E.A."/>
            <person name="Lebedinsky A.V."/>
        </authorList>
    </citation>
    <scope>NUCLEOTIDE SEQUENCE [LARGE SCALE GENOMIC DNA]</scope>
    <source>
        <strain evidence="2">Ch5</strain>
    </source>
</reference>
<gene>
    <name evidence="1" type="ORF">TBCH5v1_0744</name>
</gene>
<dbReference type="GeneID" id="26136021"/>
<accession>A0A0S1XA83</accession>
<dbReference type="STRING" id="55802.TBCH5v1_0744"/>
<organism evidence="1 2">
    <name type="scientific">Thermococcus barophilus</name>
    <dbReference type="NCBI Taxonomy" id="55802"/>
    <lineage>
        <taxon>Archaea</taxon>
        <taxon>Methanobacteriati</taxon>
        <taxon>Methanobacteriota</taxon>
        <taxon>Thermococci</taxon>
        <taxon>Thermococcales</taxon>
        <taxon>Thermococcaceae</taxon>
        <taxon>Thermococcus</taxon>
    </lineage>
</organism>
<dbReference type="GeneID" id="10040781"/>